<organism evidence="1 2">
    <name type="scientific">Botryotinia fuckeliana (strain T4)</name>
    <name type="common">Noble rot fungus</name>
    <name type="synonym">Botrytis cinerea</name>
    <dbReference type="NCBI Taxonomy" id="999810"/>
    <lineage>
        <taxon>Eukaryota</taxon>
        <taxon>Fungi</taxon>
        <taxon>Dikarya</taxon>
        <taxon>Ascomycota</taxon>
        <taxon>Pezizomycotina</taxon>
        <taxon>Leotiomycetes</taxon>
        <taxon>Helotiales</taxon>
        <taxon>Sclerotiniaceae</taxon>
        <taxon>Botrytis</taxon>
    </lineage>
</organism>
<dbReference type="HOGENOM" id="CLU_3124845_0_0_1"/>
<dbReference type="AlphaFoldDB" id="G2YKN5"/>
<reference evidence="2" key="1">
    <citation type="journal article" date="2011" name="PLoS Genet.">
        <title>Genomic analysis of the necrotrophic fungal pathogens Sclerotinia sclerotiorum and Botrytis cinerea.</title>
        <authorList>
            <person name="Amselem J."/>
            <person name="Cuomo C.A."/>
            <person name="van Kan J.A."/>
            <person name="Viaud M."/>
            <person name="Benito E.P."/>
            <person name="Couloux A."/>
            <person name="Coutinho P.M."/>
            <person name="de Vries R.P."/>
            <person name="Dyer P.S."/>
            <person name="Fillinger S."/>
            <person name="Fournier E."/>
            <person name="Gout L."/>
            <person name="Hahn M."/>
            <person name="Kohn L."/>
            <person name="Lapalu N."/>
            <person name="Plummer K.M."/>
            <person name="Pradier J.M."/>
            <person name="Quevillon E."/>
            <person name="Sharon A."/>
            <person name="Simon A."/>
            <person name="ten Have A."/>
            <person name="Tudzynski B."/>
            <person name="Tudzynski P."/>
            <person name="Wincker P."/>
            <person name="Andrew M."/>
            <person name="Anthouard V."/>
            <person name="Beever R.E."/>
            <person name="Beffa R."/>
            <person name="Benoit I."/>
            <person name="Bouzid O."/>
            <person name="Brault B."/>
            <person name="Chen Z."/>
            <person name="Choquer M."/>
            <person name="Collemare J."/>
            <person name="Cotton P."/>
            <person name="Danchin E.G."/>
            <person name="Da Silva C."/>
            <person name="Gautier A."/>
            <person name="Giraud C."/>
            <person name="Giraud T."/>
            <person name="Gonzalez C."/>
            <person name="Grossetete S."/>
            <person name="Guldener U."/>
            <person name="Henrissat B."/>
            <person name="Howlett B.J."/>
            <person name="Kodira C."/>
            <person name="Kretschmer M."/>
            <person name="Lappartient A."/>
            <person name="Leroch M."/>
            <person name="Levis C."/>
            <person name="Mauceli E."/>
            <person name="Neuveglise C."/>
            <person name="Oeser B."/>
            <person name="Pearson M."/>
            <person name="Poulain J."/>
            <person name="Poussereau N."/>
            <person name="Quesneville H."/>
            <person name="Rascle C."/>
            <person name="Schumacher J."/>
            <person name="Segurens B."/>
            <person name="Sexton A."/>
            <person name="Silva E."/>
            <person name="Sirven C."/>
            <person name="Soanes D.M."/>
            <person name="Talbot N.J."/>
            <person name="Templeton M."/>
            <person name="Yandava C."/>
            <person name="Yarden O."/>
            <person name="Zeng Q."/>
            <person name="Rollins J.A."/>
            <person name="Lebrun M.H."/>
            <person name="Dickman M."/>
        </authorList>
    </citation>
    <scope>NUCLEOTIDE SEQUENCE [LARGE SCALE GENOMIC DNA]</scope>
    <source>
        <strain evidence="2">T4</strain>
    </source>
</reference>
<accession>G2YKN5</accession>
<name>G2YKN5_BOTF4</name>
<evidence type="ECO:0000313" key="2">
    <source>
        <dbReference type="Proteomes" id="UP000008177"/>
    </source>
</evidence>
<gene>
    <name evidence="1" type="ORF">BofuT4_uP079780.1</name>
</gene>
<evidence type="ECO:0000313" key="1">
    <source>
        <dbReference type="EMBL" id="CCD52183.1"/>
    </source>
</evidence>
<protein>
    <submittedName>
        <fullName evidence="1">Uncharacterized protein</fullName>
    </submittedName>
</protein>
<dbReference type="Proteomes" id="UP000008177">
    <property type="component" value="Unplaced contigs"/>
</dbReference>
<proteinExistence type="predicted"/>
<dbReference type="EMBL" id="FQ790341">
    <property type="protein sequence ID" value="CCD52183.1"/>
    <property type="molecule type" value="Genomic_DNA"/>
</dbReference>
<dbReference type="InParanoid" id="G2YKN5"/>
<sequence>MAKQIDWHRMIRTDSRLRLLAVITTGEGFFVSYSRFYTHTEPRPSENARE</sequence>